<protein>
    <submittedName>
        <fullName evidence="3">Uncharacterized protein</fullName>
    </submittedName>
</protein>
<evidence type="ECO:0000256" key="1">
    <source>
        <dbReference type="SAM" id="MobiDB-lite"/>
    </source>
</evidence>
<reference evidence="3" key="1">
    <citation type="submission" date="2016-03" db="EMBL/GenBank/DDBJ databases">
        <title>Mechanisms controlling the formation of the plant cell surface in tip-growing cells are functionally conserved among land plants.</title>
        <authorList>
            <person name="Honkanen S."/>
            <person name="Jones V.A."/>
            <person name="Morieri G."/>
            <person name="Champion C."/>
            <person name="Hetherington A.J."/>
            <person name="Kelly S."/>
            <person name="Saint-Marcoux D."/>
            <person name="Proust H."/>
            <person name="Prescott H."/>
            <person name="Dolan L."/>
        </authorList>
    </citation>
    <scope>NUCLEOTIDE SEQUENCE [LARGE SCALE GENOMIC DNA]</scope>
    <source>
        <tissue evidence="3">Whole gametophyte</tissue>
    </source>
</reference>
<keyword evidence="2" id="KW-0812">Transmembrane</keyword>
<comment type="caution">
    <text evidence="3">The sequence shown here is derived from an EMBL/GenBank/DDBJ whole genome shotgun (WGS) entry which is preliminary data.</text>
</comment>
<evidence type="ECO:0000313" key="3">
    <source>
        <dbReference type="EMBL" id="OAE24779.1"/>
    </source>
</evidence>
<organism evidence="3 4">
    <name type="scientific">Marchantia polymorpha subsp. ruderalis</name>
    <dbReference type="NCBI Taxonomy" id="1480154"/>
    <lineage>
        <taxon>Eukaryota</taxon>
        <taxon>Viridiplantae</taxon>
        <taxon>Streptophyta</taxon>
        <taxon>Embryophyta</taxon>
        <taxon>Marchantiophyta</taxon>
        <taxon>Marchantiopsida</taxon>
        <taxon>Marchantiidae</taxon>
        <taxon>Marchantiales</taxon>
        <taxon>Marchantiaceae</taxon>
        <taxon>Marchantia</taxon>
    </lineage>
</organism>
<dbReference type="AlphaFoldDB" id="A0A176VVF1"/>
<feature type="transmembrane region" description="Helical" evidence="2">
    <location>
        <begin position="198"/>
        <end position="220"/>
    </location>
</feature>
<keyword evidence="4" id="KW-1185">Reference proteome</keyword>
<gene>
    <name evidence="3" type="ORF">AXG93_48s1270</name>
</gene>
<keyword evidence="2" id="KW-0472">Membrane</keyword>
<sequence length="496" mass="55040">MKSRVLKSCDEEIVRKMKLIFGDAISYKIKIKNRSKPSYREKRVQVAGTQAGNLGCSLEPVLHRTRGARPAPDEDDDRRPTGPRLAGGGALCLRHARPYAALLVESCDRSSESRSNRGAEERRGEERRGEGIDWNRCDTIEGVWIELVLGLGAWGLGLGAGRKGGRGAMDKEPEEMQYLGVVGVIKEAFKLMRSYGRLLASLTATLVLPLCFVMLAHHLLSDPLMDTLKRQQDRVVTMEGTAAGDKLKATMDRETVVLLVMGILYVLFVLAFSLLSFAAIVYSVACIYTGKGVSYSKVLSVVPKVWKRLMITLLWSYLIMFAYQLSGIAVFVVLIILFSSLSILVPVLFLTAAVFLVILVYIVMIWDMASVVSVLEKSFGLGALKKSVQVLKGKRLTASCLVVLFWVPNFVISSLFQSQVVHSSGSLWGRVFYAALLVSLFSALWMMSVVVKSVLYFVCKAYHHETDRYVLSELLDGYLGEYMPLKDPIPLETLEA</sequence>
<feature type="transmembrane region" description="Helical" evidence="2">
    <location>
        <begin position="309"/>
        <end position="337"/>
    </location>
</feature>
<accession>A0A176VVF1</accession>
<dbReference type="PANTHER" id="PTHR33133:SF1">
    <property type="entry name" value="EXPRESSED PROTEIN-RELATED"/>
    <property type="match status" value="1"/>
</dbReference>
<dbReference type="Proteomes" id="UP000077202">
    <property type="component" value="Unassembled WGS sequence"/>
</dbReference>
<dbReference type="PANTHER" id="PTHR33133">
    <property type="entry name" value="OS08G0107100 PROTEIN-RELATED"/>
    <property type="match status" value="1"/>
</dbReference>
<keyword evidence="2" id="KW-1133">Transmembrane helix</keyword>
<feature type="transmembrane region" description="Helical" evidence="2">
    <location>
        <begin position="431"/>
        <end position="458"/>
    </location>
</feature>
<dbReference type="EMBL" id="LVLJ01002476">
    <property type="protein sequence ID" value="OAE24779.1"/>
    <property type="molecule type" value="Genomic_DNA"/>
</dbReference>
<feature type="transmembrane region" description="Helical" evidence="2">
    <location>
        <begin position="396"/>
        <end position="416"/>
    </location>
</feature>
<proteinExistence type="predicted"/>
<evidence type="ECO:0000256" key="2">
    <source>
        <dbReference type="SAM" id="Phobius"/>
    </source>
</evidence>
<evidence type="ECO:0000313" key="4">
    <source>
        <dbReference type="Proteomes" id="UP000077202"/>
    </source>
</evidence>
<feature type="region of interest" description="Disordered" evidence="1">
    <location>
        <begin position="65"/>
        <end position="87"/>
    </location>
</feature>
<name>A0A176VVF1_MARPO</name>
<feature type="transmembrane region" description="Helical" evidence="2">
    <location>
        <begin position="256"/>
        <end position="288"/>
    </location>
</feature>
<feature type="transmembrane region" description="Helical" evidence="2">
    <location>
        <begin position="343"/>
        <end position="375"/>
    </location>
</feature>